<feature type="non-terminal residue" evidence="1">
    <location>
        <position position="1"/>
    </location>
</feature>
<comment type="caution">
    <text evidence="1">The sequence shown here is derived from an EMBL/GenBank/DDBJ whole genome shotgun (WGS) entry which is preliminary data.</text>
</comment>
<sequence>AQLGALIRAVRAERDSAMVIIAGHEKRLEFNFFRSLFQDLPRKAACAVGGSIVAELNNGKALTGAAIALGVCLAVEAIF</sequence>
<dbReference type="AlphaFoldDB" id="A0A0F8WPL3"/>
<proteinExistence type="predicted"/>
<organism evidence="1">
    <name type="scientific">marine sediment metagenome</name>
    <dbReference type="NCBI Taxonomy" id="412755"/>
    <lineage>
        <taxon>unclassified sequences</taxon>
        <taxon>metagenomes</taxon>
        <taxon>ecological metagenomes</taxon>
    </lineage>
</organism>
<name>A0A0F8WPL3_9ZZZZ</name>
<accession>A0A0F8WPL3</accession>
<reference evidence="1" key="1">
    <citation type="journal article" date="2015" name="Nature">
        <title>Complex archaea that bridge the gap between prokaryotes and eukaryotes.</title>
        <authorList>
            <person name="Spang A."/>
            <person name="Saw J.H."/>
            <person name="Jorgensen S.L."/>
            <person name="Zaremba-Niedzwiedzka K."/>
            <person name="Martijn J."/>
            <person name="Lind A.E."/>
            <person name="van Eijk R."/>
            <person name="Schleper C."/>
            <person name="Guy L."/>
            <person name="Ettema T.J."/>
        </authorList>
    </citation>
    <scope>NUCLEOTIDE SEQUENCE</scope>
</reference>
<evidence type="ECO:0000313" key="1">
    <source>
        <dbReference type="EMBL" id="KKK58842.1"/>
    </source>
</evidence>
<dbReference type="EMBL" id="LAZR01063776">
    <property type="protein sequence ID" value="KKK58842.1"/>
    <property type="molecule type" value="Genomic_DNA"/>
</dbReference>
<protein>
    <submittedName>
        <fullName evidence="1">Uncharacterized protein</fullName>
    </submittedName>
</protein>
<gene>
    <name evidence="1" type="ORF">LCGC14_3040390</name>
</gene>